<keyword evidence="2" id="KW-1185">Reference proteome</keyword>
<sequence>MINASSDNTIMMQDSEDAWRFFEQLSHGSKTNDSDKKRDNPVSSVASVGLDKNWKNEVKSDINSLNKKFDLLLSSLGKEKADTNSKSIAAIEKQITQLVEQIGKREDAKFPNTTTVNPSHTQRPGKEHQVNEVIMLHSGKKVDNKISAPTLDNDSDIEVIFDEKEEFEKDFNLKKVSKVKLIKEVPSYAKLLKDLCVQKCKLESNHPKKIDLTEHASSILSNKLPPKLKDPGAPLIFVTLGVMDISFGNKKLRINIFNTFPNSPSAYECYRVDVVDDLVHQFTPKILHSDPLELFLSNDRDEVLDLEDIKMVEEAFENAIEKERPPWSHQVEKLPTSFSDPLKPSLEEPPTLELKTLPSHLKYSFLGSNENLLIIISSDFTGVG</sequence>
<reference evidence="1 2" key="1">
    <citation type="journal article" date="2017" name="Nat. Commun.">
        <title>Genome assembly with in vitro proximity ligation data and whole-genome triplication in lettuce.</title>
        <authorList>
            <person name="Reyes-Chin-Wo S."/>
            <person name="Wang Z."/>
            <person name="Yang X."/>
            <person name="Kozik A."/>
            <person name="Arikit S."/>
            <person name="Song C."/>
            <person name="Xia L."/>
            <person name="Froenicke L."/>
            <person name="Lavelle D.O."/>
            <person name="Truco M.J."/>
            <person name="Xia R."/>
            <person name="Zhu S."/>
            <person name="Xu C."/>
            <person name="Xu H."/>
            <person name="Xu X."/>
            <person name="Cox K."/>
            <person name="Korf I."/>
            <person name="Meyers B.C."/>
            <person name="Michelmore R.W."/>
        </authorList>
    </citation>
    <scope>NUCLEOTIDE SEQUENCE [LARGE SCALE GENOMIC DNA]</scope>
    <source>
        <strain evidence="2">cv. Salinas</strain>
        <tissue evidence="1">Seedlings</tissue>
    </source>
</reference>
<name>A0A9R1V720_LACSA</name>
<evidence type="ECO:0000313" key="2">
    <source>
        <dbReference type="Proteomes" id="UP000235145"/>
    </source>
</evidence>
<proteinExistence type="predicted"/>
<comment type="caution">
    <text evidence="1">The sequence shown here is derived from an EMBL/GenBank/DDBJ whole genome shotgun (WGS) entry which is preliminary data.</text>
</comment>
<organism evidence="1 2">
    <name type="scientific">Lactuca sativa</name>
    <name type="common">Garden lettuce</name>
    <dbReference type="NCBI Taxonomy" id="4236"/>
    <lineage>
        <taxon>Eukaryota</taxon>
        <taxon>Viridiplantae</taxon>
        <taxon>Streptophyta</taxon>
        <taxon>Embryophyta</taxon>
        <taxon>Tracheophyta</taxon>
        <taxon>Spermatophyta</taxon>
        <taxon>Magnoliopsida</taxon>
        <taxon>eudicotyledons</taxon>
        <taxon>Gunneridae</taxon>
        <taxon>Pentapetalae</taxon>
        <taxon>asterids</taxon>
        <taxon>campanulids</taxon>
        <taxon>Asterales</taxon>
        <taxon>Asteraceae</taxon>
        <taxon>Cichorioideae</taxon>
        <taxon>Cichorieae</taxon>
        <taxon>Lactucinae</taxon>
        <taxon>Lactuca</taxon>
    </lineage>
</organism>
<evidence type="ECO:0000313" key="1">
    <source>
        <dbReference type="EMBL" id="KAJ0201457.1"/>
    </source>
</evidence>
<evidence type="ECO:0008006" key="3">
    <source>
        <dbReference type="Google" id="ProtNLM"/>
    </source>
</evidence>
<gene>
    <name evidence="1" type="ORF">LSAT_V11C600325610</name>
</gene>
<dbReference type="AlphaFoldDB" id="A0A9R1V720"/>
<protein>
    <recommendedName>
        <fullName evidence="3">Reverse transcriptase domain-containing protein</fullName>
    </recommendedName>
</protein>
<dbReference type="EMBL" id="NBSK02000006">
    <property type="protein sequence ID" value="KAJ0201457.1"/>
    <property type="molecule type" value="Genomic_DNA"/>
</dbReference>
<accession>A0A9R1V720</accession>
<dbReference type="Proteomes" id="UP000235145">
    <property type="component" value="Unassembled WGS sequence"/>
</dbReference>